<organism evidence="1 2">
    <name type="scientific">Fusarium proliferatum (strain ET1)</name>
    <name type="common">Orchid endophyte fungus</name>
    <dbReference type="NCBI Taxonomy" id="1227346"/>
    <lineage>
        <taxon>Eukaryota</taxon>
        <taxon>Fungi</taxon>
        <taxon>Dikarya</taxon>
        <taxon>Ascomycota</taxon>
        <taxon>Pezizomycotina</taxon>
        <taxon>Sordariomycetes</taxon>
        <taxon>Hypocreomycetidae</taxon>
        <taxon>Hypocreales</taxon>
        <taxon>Nectriaceae</taxon>
        <taxon>Fusarium</taxon>
        <taxon>Fusarium fujikuroi species complex</taxon>
    </lineage>
</organism>
<name>A0A1L7WBI0_FUSPR</name>
<comment type="caution">
    <text evidence="1">The sequence shown here is derived from an EMBL/GenBank/DDBJ whole genome shotgun (WGS) entry which is preliminary data.</text>
</comment>
<evidence type="ECO:0000313" key="2">
    <source>
        <dbReference type="Proteomes" id="UP000183971"/>
    </source>
</evidence>
<dbReference type="RefSeq" id="XP_031090323.1">
    <property type="nucleotide sequence ID" value="XM_031225134.1"/>
</dbReference>
<protein>
    <submittedName>
        <fullName evidence="1">Uncharacterized protein</fullName>
    </submittedName>
</protein>
<dbReference type="GeneID" id="42060889"/>
<evidence type="ECO:0000313" key="1">
    <source>
        <dbReference type="EMBL" id="CZR49826.1"/>
    </source>
</evidence>
<dbReference type="EMBL" id="FJOF01000019">
    <property type="protein sequence ID" value="CZR49826.1"/>
    <property type="molecule type" value="Genomic_DNA"/>
</dbReference>
<reference evidence="2" key="1">
    <citation type="journal article" date="2016" name="Genome Biol. Evol.">
        <title>Comparative 'omics' of the Fusarium fujikuroi species complex highlights differences in genetic potential and metabolite synthesis.</title>
        <authorList>
            <person name="Niehaus E.-M."/>
            <person name="Muensterkoetter M."/>
            <person name="Proctor R.H."/>
            <person name="Brown D.W."/>
            <person name="Sharon A."/>
            <person name="Idan Y."/>
            <person name="Oren-Young L."/>
            <person name="Sieber C.M."/>
            <person name="Novak O."/>
            <person name="Pencik A."/>
            <person name="Tarkowska D."/>
            <person name="Hromadova K."/>
            <person name="Freeman S."/>
            <person name="Maymon M."/>
            <person name="Elazar M."/>
            <person name="Youssef S.A."/>
            <person name="El-Shabrawy E.S.M."/>
            <person name="Shalaby A.B.A."/>
            <person name="Houterman P."/>
            <person name="Brock N.L."/>
            <person name="Burkhardt I."/>
            <person name="Tsavkelova E.A."/>
            <person name="Dickschat J.S."/>
            <person name="Galuszka P."/>
            <person name="Gueldener U."/>
            <person name="Tudzynski B."/>
        </authorList>
    </citation>
    <scope>NUCLEOTIDE SEQUENCE [LARGE SCALE GENOMIC DNA]</scope>
    <source>
        <strain evidence="2">ET1</strain>
    </source>
</reference>
<dbReference type="Proteomes" id="UP000183971">
    <property type="component" value="Unassembled WGS sequence"/>
</dbReference>
<gene>
    <name evidence="1" type="ORF">FPRO_16034</name>
</gene>
<proteinExistence type="predicted"/>
<dbReference type="AlphaFoldDB" id="A0A1L7WBI0"/>
<dbReference type="VEuPathDB" id="FungiDB:FPRO_16034"/>
<sequence>MDARNSTNYGIRKERTFRLDVILTMWHDGYFEPSQNPDMAQGSLEISPTSTGTNHQPFWVVSTKDINDLVFTRAARFIVPLDHLFREAHISNTISPPSLILAFYTAQLFCRLLTYALTSKEQFPYGNWIWLSRWTARSRTHHTRERRERLGLGLNETIQRSGMLWTYCFRKAYPNLVPRNPIQRGFLSQMNVQRLAVFSISIELFLRHFLNQAKNEFDCENIASWSNLYFLNLYRKFKALWGIVESYTDPFHDHFRCVIGRYILVAFNSDSSKDVTTD</sequence>
<accession>A0A1L7WBI0</accession>
<keyword evidence="2" id="KW-1185">Reference proteome</keyword>